<keyword evidence="6" id="KW-1185">Reference proteome</keyword>
<evidence type="ECO:0000313" key="6">
    <source>
        <dbReference type="Proteomes" id="UP000291106"/>
    </source>
</evidence>
<accession>A0A411PCJ6</accession>
<evidence type="ECO:0000256" key="2">
    <source>
        <dbReference type="SAM" id="Phobius"/>
    </source>
</evidence>
<evidence type="ECO:0000256" key="3">
    <source>
        <dbReference type="SAM" id="SignalP"/>
    </source>
</evidence>
<keyword evidence="2" id="KW-0472">Membrane</keyword>
<feature type="region of interest" description="Disordered" evidence="1">
    <location>
        <begin position="280"/>
        <end position="326"/>
    </location>
</feature>
<protein>
    <submittedName>
        <fullName evidence="4">Uncharacterized protein</fullName>
    </submittedName>
</protein>
<dbReference type="RefSeq" id="WP_130597291.1">
    <property type="nucleotide sequence ID" value="NZ_CP036200.1"/>
</dbReference>
<dbReference type="EMBL" id="CP036200">
    <property type="protein sequence ID" value="QBF81285.1"/>
    <property type="molecule type" value="Genomic_DNA"/>
</dbReference>
<keyword evidence="2" id="KW-1133">Transmembrane helix</keyword>
<dbReference type="EMBL" id="CP036200">
    <property type="protein sequence ID" value="QBF81294.1"/>
    <property type="molecule type" value="Genomic_DNA"/>
</dbReference>
<feature type="chain" id="PRO_5044601471" evidence="3">
    <location>
        <begin position="23"/>
        <end position="458"/>
    </location>
</feature>
<evidence type="ECO:0000256" key="1">
    <source>
        <dbReference type="SAM" id="MobiDB-lite"/>
    </source>
</evidence>
<feature type="signal peptide" evidence="3">
    <location>
        <begin position="1"/>
        <end position="22"/>
    </location>
</feature>
<keyword evidence="3" id="KW-0732">Signal</keyword>
<sequence length="458" mass="49584">MMKGLLLVLGLISALLSSIVQATTIYDTASYESPQKDITEQWLCGAFNSFPAKIMDLEACRDQGKNSINLWGDSWGECTANTSTPNEVFWHCAVTWSDGTWKYDQKVGHAFKQEDISESSCPPETNPNYSYSYDSTGDGEIDRCYEPNELDSASNCGSLATDGTVMPMAGNTSLQVCVTNDNNGASCGFQMVSNGEWHYYEPDLEINCFGDSDVPDYDPDANQQQPGDEQCVANGTGFMCSADPSVECNAQGVCADGCGYVNNQFVCFRETPCTGEGCEPPELDCTKNPESPTCKAKEEEPDPDPEPCTGENCDDNGGENGGNNGGSGGSFVLDYERLINGMKEAAGMLIDESPMPDGDAMVGDVTDKLNAALDEEAKLHEDGLFDGYLDAFDGSVFDVLKNIFPPVGSCTAIDFSLFAIDICPAADIVRSLMATFFYGLTAFYIFHVFSNRFTRSKN</sequence>
<reference evidence="4 6" key="1">
    <citation type="submission" date="2019-02" db="EMBL/GenBank/DDBJ databases">
        <title>Shewanella sp. D4-2 isolated from Dokdo Island.</title>
        <authorList>
            <person name="Baek K."/>
        </authorList>
    </citation>
    <scope>NUCLEOTIDE SEQUENCE [LARGE SCALE GENOMIC DNA]</scope>
    <source>
        <strain evidence="4 6">D4-2</strain>
    </source>
</reference>
<proteinExistence type="predicted"/>
<gene>
    <name evidence="4" type="ORF">EXU30_00175</name>
    <name evidence="5" type="ORF">EXU30_00220</name>
</gene>
<dbReference type="Proteomes" id="UP000291106">
    <property type="component" value="Chromosome"/>
</dbReference>
<evidence type="ECO:0000313" key="4">
    <source>
        <dbReference type="EMBL" id="QBF81285.1"/>
    </source>
</evidence>
<evidence type="ECO:0000313" key="5">
    <source>
        <dbReference type="EMBL" id="QBF81294.1"/>
    </source>
</evidence>
<keyword evidence="2" id="KW-0812">Transmembrane</keyword>
<dbReference type="AlphaFoldDB" id="A0A411PCJ6"/>
<organism evidence="4 6">
    <name type="scientific">Shewanella maritima</name>
    <dbReference type="NCBI Taxonomy" id="2520507"/>
    <lineage>
        <taxon>Bacteria</taxon>
        <taxon>Pseudomonadati</taxon>
        <taxon>Pseudomonadota</taxon>
        <taxon>Gammaproteobacteria</taxon>
        <taxon>Alteromonadales</taxon>
        <taxon>Shewanellaceae</taxon>
        <taxon>Shewanella</taxon>
    </lineage>
</organism>
<name>A0A411PCJ6_9GAMM</name>
<dbReference type="KEGG" id="smai:EXU30_00175"/>
<dbReference type="KEGG" id="smai:EXU30_00220"/>
<feature type="transmembrane region" description="Helical" evidence="2">
    <location>
        <begin position="428"/>
        <end position="449"/>
    </location>
</feature>